<dbReference type="Proteomes" id="UP000539111">
    <property type="component" value="Unassembled WGS sequence"/>
</dbReference>
<dbReference type="SUPFAM" id="SSF109854">
    <property type="entry name" value="DinB/YfiT-like putative metalloenzymes"/>
    <property type="match status" value="1"/>
</dbReference>
<keyword evidence="2" id="KW-1185">Reference proteome</keyword>
<evidence type="ECO:0000313" key="2">
    <source>
        <dbReference type="Proteomes" id="UP000539111"/>
    </source>
</evidence>
<proteinExistence type="predicted"/>
<protein>
    <submittedName>
        <fullName evidence="1">Putative damage-inducible protein DinB</fullName>
    </submittedName>
</protein>
<comment type="caution">
    <text evidence="1">The sequence shown here is derived from an EMBL/GenBank/DDBJ whole genome shotgun (WGS) entry which is preliminary data.</text>
</comment>
<evidence type="ECO:0000313" key="1">
    <source>
        <dbReference type="EMBL" id="NYI67517.1"/>
    </source>
</evidence>
<dbReference type="Gene3D" id="1.20.120.450">
    <property type="entry name" value="dinb family like domain"/>
    <property type="match status" value="1"/>
</dbReference>
<dbReference type="AlphaFoldDB" id="A0A7Z0D283"/>
<dbReference type="InterPro" id="IPR007061">
    <property type="entry name" value="MST-like"/>
</dbReference>
<reference evidence="1 2" key="1">
    <citation type="submission" date="2020-07" db="EMBL/GenBank/DDBJ databases">
        <title>Sequencing the genomes of 1000 actinobacteria strains.</title>
        <authorList>
            <person name="Klenk H.-P."/>
        </authorList>
    </citation>
    <scope>NUCLEOTIDE SEQUENCE [LARGE SCALE GENOMIC DNA]</scope>
    <source>
        <strain evidence="1 2">DSM 26341</strain>
    </source>
</reference>
<organism evidence="1 2">
    <name type="scientific">Spelaeicoccus albus</name>
    <dbReference type="NCBI Taxonomy" id="1280376"/>
    <lineage>
        <taxon>Bacteria</taxon>
        <taxon>Bacillati</taxon>
        <taxon>Actinomycetota</taxon>
        <taxon>Actinomycetes</taxon>
        <taxon>Micrococcales</taxon>
        <taxon>Brevibacteriaceae</taxon>
        <taxon>Spelaeicoccus</taxon>
    </lineage>
</organism>
<dbReference type="RefSeq" id="WP_179427538.1">
    <property type="nucleotide sequence ID" value="NZ_JACBZP010000001.1"/>
</dbReference>
<dbReference type="EMBL" id="JACBZP010000001">
    <property type="protein sequence ID" value="NYI67517.1"/>
    <property type="molecule type" value="Genomic_DNA"/>
</dbReference>
<dbReference type="NCBIfam" id="NF047843">
    <property type="entry name" value="MST_Rv0443"/>
    <property type="match status" value="1"/>
</dbReference>
<dbReference type="InterPro" id="IPR034660">
    <property type="entry name" value="DinB/YfiT-like"/>
</dbReference>
<dbReference type="Pfam" id="PF04978">
    <property type="entry name" value="MST"/>
    <property type="match status" value="1"/>
</dbReference>
<accession>A0A7Z0D283</accession>
<name>A0A7Z0D283_9MICO</name>
<sequence length="167" mass="18418">MTTFDLLTDAFGRIRENAHEAARGLSTEQLTYRPTPDANSIAWLVWHLTRVQDDHINDAAGTPQVWTADGWAERFDLPLPAESTGFGHSSSDVAAVTATASNLLGYHDAVYDRTVEYLKTLNDDDLSRVIDENWNPPVTLGVRLVSVIGDDMQHAGQAAYVRGLLPR</sequence>
<gene>
    <name evidence="1" type="ORF">BJY26_001823</name>
</gene>